<evidence type="ECO:0000256" key="3">
    <source>
        <dbReference type="ARBA" id="ARBA00022448"/>
    </source>
</evidence>
<proteinExistence type="inferred from homology"/>
<sequence length="464" mass="51226">MWYTQGRGQVGPVLGVPDLGDGIGILFDSSAQDAQNSPAIHVLATDRHILYEPLGDGGSLLLGSCRQDFRNRPYPFRARITYWGQRLRVSLNSGLTPSDPDEVCVDVGPLLLAPGGFFGVSAATSILADDHDVLSFLTFSLWEPGPEPFQEMEQLHLAKQLEGLRATLGLGTKEDMTPKLNYGVQEDGRDPGNRQDSAKVSALLHGQRTLLQDLQEMRDAAAHMASRAQVFYLPVGTKHHFSELAQILSLLQKDLRGPARAAAKDPRSPGRSPRVSSCLQPGIFLFFLLIQTVGFFCYVHFRSAKTMAFMVKTMVGGQLKNLTGSLGGCEDKGDGDKSAAEAQGMSREEYEEYQKQLVEEKMERDAQFTQRKAERATLRSHFRDKYRLPKNETDESQIQMAGGDVELPRELAKMIEEDTEEEEERASVLGQLASLPGLDLGSLKDKAQSTLGDLKQSAERCHIM</sequence>
<dbReference type="GO" id="GO:0005537">
    <property type="term" value="F:D-mannose binding"/>
    <property type="evidence" value="ECO:0007669"/>
    <property type="project" value="TreeGrafter"/>
</dbReference>
<keyword evidence="9" id="KW-0770">Synapse</keyword>
<dbReference type="GO" id="GO:0005789">
    <property type="term" value="C:endoplasmic reticulum membrane"/>
    <property type="evidence" value="ECO:0007669"/>
    <property type="project" value="TreeGrafter"/>
</dbReference>
<feature type="region of interest" description="Disordered" evidence="12">
    <location>
        <begin position="329"/>
        <end position="349"/>
    </location>
</feature>
<comment type="caution">
    <text evidence="15">The sequence shown here is derived from an EMBL/GenBank/DDBJ whole genome shotgun (WGS) entry which is preliminary data.</text>
</comment>
<dbReference type="GO" id="GO:0030134">
    <property type="term" value="C:COPII-coated ER to Golgi transport vesicle"/>
    <property type="evidence" value="ECO:0007669"/>
    <property type="project" value="TreeGrafter"/>
</dbReference>
<keyword evidence="10 13" id="KW-0472">Membrane</keyword>
<dbReference type="Gene3D" id="2.60.120.200">
    <property type="match status" value="1"/>
</dbReference>
<dbReference type="CDD" id="cd22809">
    <property type="entry name" value="Complexin_NTD_CPLX_III_IV"/>
    <property type="match status" value="1"/>
</dbReference>
<feature type="compositionally biased region" description="Basic and acidic residues" evidence="12">
    <location>
        <begin position="329"/>
        <end position="339"/>
    </location>
</feature>
<keyword evidence="8 13" id="KW-1133">Transmembrane helix</keyword>
<evidence type="ECO:0000256" key="2">
    <source>
        <dbReference type="ARBA" id="ARBA00005396"/>
    </source>
</evidence>
<accession>A0AAD4TYT6</accession>
<gene>
    <name evidence="15" type="ORF">MG293_014592</name>
</gene>
<name>A0AAD4TYT6_OVIAM</name>
<evidence type="ECO:0000256" key="8">
    <source>
        <dbReference type="ARBA" id="ARBA00022989"/>
    </source>
</evidence>
<keyword evidence="4" id="KW-0268">Exocytosis</keyword>
<comment type="subcellular location">
    <subcellularLocation>
        <location evidence="1">Membrane</location>
        <topology evidence="1">Single-pass type I membrane protein</topology>
    </subcellularLocation>
    <subcellularLocation>
        <location evidence="11">Synapse</location>
    </subcellularLocation>
</comment>
<organism evidence="15 16">
    <name type="scientific">Ovis ammon polii</name>
    <dbReference type="NCBI Taxonomy" id="230172"/>
    <lineage>
        <taxon>Eukaryota</taxon>
        <taxon>Metazoa</taxon>
        <taxon>Chordata</taxon>
        <taxon>Craniata</taxon>
        <taxon>Vertebrata</taxon>
        <taxon>Euteleostomi</taxon>
        <taxon>Mammalia</taxon>
        <taxon>Eutheria</taxon>
        <taxon>Laurasiatheria</taxon>
        <taxon>Artiodactyla</taxon>
        <taxon>Ruminantia</taxon>
        <taxon>Pecora</taxon>
        <taxon>Bovidae</taxon>
        <taxon>Caprinae</taxon>
        <taxon>Ovis</taxon>
    </lineage>
</organism>
<dbReference type="SUPFAM" id="SSF49899">
    <property type="entry name" value="Concanavalin A-like lectins/glucanases"/>
    <property type="match status" value="1"/>
</dbReference>
<dbReference type="GO" id="GO:0006887">
    <property type="term" value="P:exocytosis"/>
    <property type="evidence" value="ECO:0007669"/>
    <property type="project" value="UniProtKB-KW"/>
</dbReference>
<evidence type="ECO:0000256" key="12">
    <source>
        <dbReference type="SAM" id="MobiDB-lite"/>
    </source>
</evidence>
<evidence type="ECO:0000256" key="13">
    <source>
        <dbReference type="SAM" id="Phobius"/>
    </source>
</evidence>
<dbReference type="GO" id="GO:0005793">
    <property type="term" value="C:endoplasmic reticulum-Golgi intermediate compartment"/>
    <property type="evidence" value="ECO:0007669"/>
    <property type="project" value="TreeGrafter"/>
</dbReference>
<keyword evidence="7" id="KW-0532">Neurotransmitter transport</keyword>
<keyword evidence="16" id="KW-1185">Reference proteome</keyword>
<reference evidence="15" key="1">
    <citation type="submission" date="2022-03" db="EMBL/GenBank/DDBJ databases">
        <title>Genomic analyses of argali, domestic sheep and their hybrids provide insights into chromosomal evolution, heterosis and genetic basis of agronomic traits.</title>
        <authorList>
            <person name="Li M."/>
        </authorList>
    </citation>
    <scope>NUCLEOTIDE SEQUENCE</scope>
    <source>
        <strain evidence="15">CAU-MHL-2022a</strain>
        <tissue evidence="15">Skin</tissue>
    </source>
</reference>
<dbReference type="AlphaFoldDB" id="A0AAD4TYT6"/>
<dbReference type="GO" id="GO:0000139">
    <property type="term" value="C:Golgi membrane"/>
    <property type="evidence" value="ECO:0007669"/>
    <property type="project" value="TreeGrafter"/>
</dbReference>
<dbReference type="InterPro" id="IPR005052">
    <property type="entry name" value="Lectin_leg"/>
</dbReference>
<dbReference type="GO" id="GO:0045202">
    <property type="term" value="C:synapse"/>
    <property type="evidence" value="ECO:0007669"/>
    <property type="project" value="UniProtKB-SubCell"/>
</dbReference>
<evidence type="ECO:0000313" key="15">
    <source>
        <dbReference type="EMBL" id="KAI4535366.1"/>
    </source>
</evidence>
<dbReference type="PANTHER" id="PTHR12223">
    <property type="entry name" value="VESICULAR MANNOSE-BINDING LECTIN"/>
    <property type="match status" value="1"/>
</dbReference>
<dbReference type="EMBL" id="JAKZEL010000018">
    <property type="protein sequence ID" value="KAI4535366.1"/>
    <property type="molecule type" value="Genomic_DNA"/>
</dbReference>
<dbReference type="GO" id="GO:0019905">
    <property type="term" value="F:syntaxin binding"/>
    <property type="evidence" value="ECO:0007669"/>
    <property type="project" value="InterPro"/>
</dbReference>
<dbReference type="GO" id="GO:0006888">
    <property type="term" value="P:endoplasmic reticulum to Golgi vesicle-mediated transport"/>
    <property type="evidence" value="ECO:0007669"/>
    <property type="project" value="TreeGrafter"/>
</dbReference>
<evidence type="ECO:0000256" key="5">
    <source>
        <dbReference type="ARBA" id="ARBA00022692"/>
    </source>
</evidence>
<dbReference type="Pfam" id="PF03388">
    <property type="entry name" value="Lectin_leg-like"/>
    <property type="match status" value="1"/>
</dbReference>
<keyword evidence="6" id="KW-0732">Signal</keyword>
<evidence type="ECO:0000256" key="7">
    <source>
        <dbReference type="ARBA" id="ARBA00022775"/>
    </source>
</evidence>
<dbReference type="Proteomes" id="UP001214576">
    <property type="component" value="Unassembled WGS sequence"/>
</dbReference>
<evidence type="ECO:0000256" key="11">
    <source>
        <dbReference type="ARBA" id="ARBA00034103"/>
    </source>
</evidence>
<evidence type="ECO:0000256" key="10">
    <source>
        <dbReference type="ARBA" id="ARBA00023136"/>
    </source>
</evidence>
<evidence type="ECO:0000256" key="1">
    <source>
        <dbReference type="ARBA" id="ARBA00004479"/>
    </source>
</evidence>
<feature type="domain" description="L-type lectin-like" evidence="14">
    <location>
        <begin position="1"/>
        <end position="141"/>
    </location>
</feature>
<comment type="similarity">
    <text evidence="2">Belongs to the complexin/synaphin family.</text>
</comment>
<dbReference type="PANTHER" id="PTHR12223:SF31">
    <property type="entry name" value="PROTEIN ERGIC-53-LIKE"/>
    <property type="match status" value="1"/>
</dbReference>
<evidence type="ECO:0000313" key="16">
    <source>
        <dbReference type="Proteomes" id="UP001214576"/>
    </source>
</evidence>
<dbReference type="GO" id="GO:0006836">
    <property type="term" value="P:neurotransmitter transport"/>
    <property type="evidence" value="ECO:0007669"/>
    <property type="project" value="UniProtKB-KW"/>
</dbReference>
<protein>
    <recommendedName>
        <fullName evidence="14">L-type lectin-like domain-containing protein</fullName>
    </recommendedName>
</protein>
<keyword evidence="3" id="KW-0813">Transport</keyword>
<dbReference type="Pfam" id="PF05835">
    <property type="entry name" value="Synaphin"/>
    <property type="match status" value="1"/>
</dbReference>
<dbReference type="InterPro" id="IPR008849">
    <property type="entry name" value="Synaphin"/>
</dbReference>
<dbReference type="InterPro" id="IPR013320">
    <property type="entry name" value="ConA-like_dom_sf"/>
</dbReference>
<evidence type="ECO:0000256" key="9">
    <source>
        <dbReference type="ARBA" id="ARBA00023018"/>
    </source>
</evidence>
<dbReference type="PROSITE" id="PS51328">
    <property type="entry name" value="L_LECTIN_LIKE"/>
    <property type="match status" value="1"/>
</dbReference>
<keyword evidence="5 13" id="KW-0812">Transmembrane</keyword>
<feature type="transmembrane region" description="Helical" evidence="13">
    <location>
        <begin position="282"/>
        <end position="301"/>
    </location>
</feature>
<evidence type="ECO:0000256" key="4">
    <source>
        <dbReference type="ARBA" id="ARBA00022483"/>
    </source>
</evidence>
<evidence type="ECO:0000259" key="14">
    <source>
        <dbReference type="PROSITE" id="PS51328"/>
    </source>
</evidence>
<evidence type="ECO:0000256" key="6">
    <source>
        <dbReference type="ARBA" id="ARBA00022729"/>
    </source>
</evidence>
<dbReference type="InterPro" id="IPR051136">
    <property type="entry name" value="Intracellular_Lectin-GPT"/>
</dbReference>